<dbReference type="GO" id="GO:0016020">
    <property type="term" value="C:membrane"/>
    <property type="evidence" value="ECO:0007669"/>
    <property type="project" value="InterPro"/>
</dbReference>
<dbReference type="InterPro" id="IPR007329">
    <property type="entry name" value="FMN-bd"/>
</dbReference>
<comment type="caution">
    <text evidence="3">The sequence shown here is derived from an EMBL/GenBank/DDBJ whole genome shotgun (WGS) entry which is preliminary data.</text>
</comment>
<keyword evidence="1" id="KW-1133">Transmembrane helix</keyword>
<evidence type="ECO:0000313" key="4">
    <source>
        <dbReference type="Proteomes" id="UP000478636"/>
    </source>
</evidence>
<evidence type="ECO:0000259" key="2">
    <source>
        <dbReference type="SMART" id="SM00900"/>
    </source>
</evidence>
<sequence>MKKIITLSITTIALLAMFLDVFFLFFYTPAKTTTSATPTTPASARTVAAATTTYKDGTYLGTDASYEYGTIQVQITVVNGKITQVKTVKYPTDSHRTAAINAQALPVYEKAVVSAQSAHFSNISGATETWHGFQASIKQAISQAG</sequence>
<keyword evidence="1" id="KW-0472">Membrane</keyword>
<gene>
    <name evidence="3" type="ORF">GQS40_10510</name>
</gene>
<keyword evidence="1" id="KW-0812">Transmembrane</keyword>
<evidence type="ECO:0000313" key="3">
    <source>
        <dbReference type="EMBL" id="MWN21574.1"/>
    </source>
</evidence>
<accession>A0A6L7ABD4</accession>
<evidence type="ECO:0000256" key="1">
    <source>
        <dbReference type="SAM" id="Phobius"/>
    </source>
</evidence>
<dbReference type="EMBL" id="WSZI01000017">
    <property type="protein sequence ID" value="MWN21574.1"/>
    <property type="molecule type" value="Genomic_DNA"/>
</dbReference>
<dbReference type="Pfam" id="PF04205">
    <property type="entry name" value="FMN_bind"/>
    <property type="match status" value="1"/>
</dbReference>
<dbReference type="SMART" id="SM00900">
    <property type="entry name" value="FMN_bind"/>
    <property type="match status" value="1"/>
</dbReference>
<feature type="domain" description="FMN-binding" evidence="2">
    <location>
        <begin position="67"/>
        <end position="144"/>
    </location>
</feature>
<dbReference type="AlphaFoldDB" id="A0A6L7ABD4"/>
<organism evidence="3 4">
    <name type="scientific">Leuconostoc lactis</name>
    <dbReference type="NCBI Taxonomy" id="1246"/>
    <lineage>
        <taxon>Bacteria</taxon>
        <taxon>Bacillati</taxon>
        <taxon>Bacillota</taxon>
        <taxon>Bacilli</taxon>
        <taxon>Lactobacillales</taxon>
        <taxon>Lactobacillaceae</taxon>
        <taxon>Leuconostoc</taxon>
    </lineage>
</organism>
<dbReference type="Gene3D" id="3.90.1010.20">
    <property type="match status" value="1"/>
</dbReference>
<dbReference type="GO" id="GO:0010181">
    <property type="term" value="F:FMN binding"/>
    <property type="evidence" value="ECO:0007669"/>
    <property type="project" value="InterPro"/>
</dbReference>
<name>A0A6L7ABD4_LEULA</name>
<protein>
    <submittedName>
        <fullName evidence="3">FMN-binding protein</fullName>
    </submittedName>
</protein>
<dbReference type="RefSeq" id="WP_252968525.1">
    <property type="nucleotide sequence ID" value="NZ_DAITWI010000003.1"/>
</dbReference>
<proteinExistence type="predicted"/>
<feature type="transmembrane region" description="Helical" evidence="1">
    <location>
        <begin position="7"/>
        <end position="27"/>
    </location>
</feature>
<reference evidence="3 4" key="1">
    <citation type="submission" date="2019-12" db="EMBL/GenBank/DDBJ databases">
        <title>Complete genome sequence of Leuconostoc lactis strain AVN1 provides insights into metabolic potential.</title>
        <authorList>
            <person name="Besrour N."/>
            <person name="Najjari A."/>
            <person name="Fhoula I."/>
            <person name="Jaballah S."/>
            <person name="Klibi N."/>
            <person name="Ouzari H.I."/>
        </authorList>
    </citation>
    <scope>NUCLEOTIDE SEQUENCE [LARGE SCALE GENOMIC DNA]</scope>
    <source>
        <strain evidence="3 4">AVN1</strain>
    </source>
</reference>
<dbReference type="Proteomes" id="UP000478636">
    <property type="component" value="Unassembled WGS sequence"/>
</dbReference>